<organism evidence="13 14">
    <name type="scientific">Dicentrarchus labrax</name>
    <name type="common">European seabass</name>
    <name type="synonym">Morone labrax</name>
    <dbReference type="NCBI Taxonomy" id="13489"/>
    <lineage>
        <taxon>Eukaryota</taxon>
        <taxon>Metazoa</taxon>
        <taxon>Chordata</taxon>
        <taxon>Craniata</taxon>
        <taxon>Vertebrata</taxon>
        <taxon>Euteleostomi</taxon>
        <taxon>Actinopterygii</taxon>
        <taxon>Neopterygii</taxon>
        <taxon>Teleostei</taxon>
        <taxon>Neoteleostei</taxon>
        <taxon>Acanthomorphata</taxon>
        <taxon>Eupercaria</taxon>
        <taxon>Moronidae</taxon>
        <taxon>Dicentrarchus</taxon>
    </lineage>
</organism>
<dbReference type="PROSITE" id="PS50878">
    <property type="entry name" value="RT_POL"/>
    <property type="match status" value="1"/>
</dbReference>
<dbReference type="GO" id="GO:0015074">
    <property type="term" value="P:DNA integration"/>
    <property type="evidence" value="ECO:0007669"/>
    <property type="project" value="InterPro"/>
</dbReference>
<evidence type="ECO:0000256" key="8">
    <source>
        <dbReference type="ARBA" id="ARBA00022918"/>
    </source>
</evidence>
<dbReference type="Gene3D" id="3.30.420.10">
    <property type="entry name" value="Ribonuclease H-like superfamily/Ribonuclease H"/>
    <property type="match status" value="1"/>
</dbReference>
<evidence type="ECO:0000256" key="1">
    <source>
        <dbReference type="ARBA" id="ARBA00010879"/>
    </source>
</evidence>
<dbReference type="PROSITE" id="PS50994">
    <property type="entry name" value="INTEGRASE"/>
    <property type="match status" value="1"/>
</dbReference>
<keyword evidence="7" id="KW-0378">Hydrolase</keyword>
<keyword evidence="14" id="KW-1185">Reference proteome</keyword>
<dbReference type="InterPro" id="IPR041373">
    <property type="entry name" value="RT_RNaseH"/>
</dbReference>
<feature type="compositionally biased region" description="Basic residues" evidence="10">
    <location>
        <begin position="1375"/>
        <end position="1385"/>
    </location>
</feature>
<dbReference type="CDD" id="cd09274">
    <property type="entry name" value="RNase_HI_RT_Ty3"/>
    <property type="match status" value="1"/>
</dbReference>
<feature type="compositionally biased region" description="Basic and acidic residues" evidence="10">
    <location>
        <begin position="361"/>
        <end position="373"/>
    </location>
</feature>
<dbReference type="InterPro" id="IPR043502">
    <property type="entry name" value="DNA/RNA_pol_sf"/>
</dbReference>
<dbReference type="GO" id="GO:0004523">
    <property type="term" value="F:RNA-DNA hybrid ribonuclease activity"/>
    <property type="evidence" value="ECO:0007669"/>
    <property type="project" value="UniProtKB-EC"/>
</dbReference>
<evidence type="ECO:0000313" key="14">
    <source>
        <dbReference type="Proteomes" id="UP000694389"/>
    </source>
</evidence>
<dbReference type="GO" id="GO:0003964">
    <property type="term" value="F:RNA-directed DNA polymerase activity"/>
    <property type="evidence" value="ECO:0007669"/>
    <property type="project" value="UniProtKB-KW"/>
</dbReference>
<dbReference type="InterPro" id="IPR043128">
    <property type="entry name" value="Rev_trsase/Diguanyl_cyclase"/>
</dbReference>
<dbReference type="InterPro" id="IPR012337">
    <property type="entry name" value="RNaseH-like_sf"/>
</dbReference>
<dbReference type="Pfam" id="PF00665">
    <property type="entry name" value="rve"/>
    <property type="match status" value="1"/>
</dbReference>
<dbReference type="EC" id="3.1.26.4" evidence="2"/>
<feature type="compositionally biased region" description="Basic and acidic residues" evidence="10">
    <location>
        <begin position="690"/>
        <end position="701"/>
    </location>
</feature>
<dbReference type="Pfam" id="PF17917">
    <property type="entry name" value="RT_RNaseH"/>
    <property type="match status" value="1"/>
</dbReference>
<feature type="domain" description="Integrase catalytic" evidence="12">
    <location>
        <begin position="1071"/>
        <end position="1229"/>
    </location>
</feature>
<keyword evidence="3" id="KW-0808">Transferase</keyword>
<dbReference type="FunFam" id="3.10.20.370:FF:000001">
    <property type="entry name" value="Retrovirus-related Pol polyprotein from transposon 17.6-like protein"/>
    <property type="match status" value="1"/>
</dbReference>
<dbReference type="Pfam" id="PF17921">
    <property type="entry name" value="Integrase_H2C2"/>
    <property type="match status" value="1"/>
</dbReference>
<evidence type="ECO:0000256" key="5">
    <source>
        <dbReference type="ARBA" id="ARBA00022722"/>
    </source>
</evidence>
<dbReference type="Gene3D" id="3.10.10.10">
    <property type="entry name" value="HIV Type 1 Reverse Transcriptase, subunit A, domain 1"/>
    <property type="match status" value="1"/>
</dbReference>
<dbReference type="Gene3D" id="3.10.20.370">
    <property type="match status" value="1"/>
</dbReference>
<feature type="compositionally biased region" description="Basic residues" evidence="10">
    <location>
        <begin position="702"/>
        <end position="712"/>
    </location>
</feature>
<dbReference type="InterPro" id="IPR001584">
    <property type="entry name" value="Integrase_cat-core"/>
</dbReference>
<dbReference type="Gene3D" id="3.30.70.270">
    <property type="match status" value="2"/>
</dbReference>
<dbReference type="Gene3D" id="1.10.340.70">
    <property type="match status" value="1"/>
</dbReference>
<evidence type="ECO:0000313" key="13">
    <source>
        <dbReference type="Ensembl" id="ENSDLAP00005077425.1"/>
    </source>
</evidence>
<keyword evidence="5" id="KW-0540">Nuclease</keyword>
<evidence type="ECO:0000256" key="2">
    <source>
        <dbReference type="ARBA" id="ARBA00012180"/>
    </source>
</evidence>
<feature type="region of interest" description="Disordered" evidence="10">
    <location>
        <begin position="1360"/>
        <end position="1534"/>
    </location>
</feature>
<feature type="region of interest" description="Disordered" evidence="10">
    <location>
        <begin position="332"/>
        <end position="373"/>
    </location>
</feature>
<dbReference type="GO" id="GO:0003676">
    <property type="term" value="F:nucleic acid binding"/>
    <property type="evidence" value="ECO:0007669"/>
    <property type="project" value="InterPro"/>
</dbReference>
<keyword evidence="4" id="KW-0548">Nucleotidyltransferase</keyword>
<dbReference type="Proteomes" id="UP000694389">
    <property type="component" value="Unassembled WGS sequence"/>
</dbReference>
<dbReference type="InterPro" id="IPR041588">
    <property type="entry name" value="Integrase_H2C2"/>
</dbReference>
<proteinExistence type="inferred from homology"/>
<evidence type="ECO:0000256" key="9">
    <source>
        <dbReference type="ARBA" id="ARBA00039658"/>
    </source>
</evidence>
<feature type="region of interest" description="Disordered" evidence="10">
    <location>
        <begin position="685"/>
        <end position="716"/>
    </location>
</feature>
<dbReference type="PANTHER" id="PTHR37984">
    <property type="entry name" value="PROTEIN CBG26694"/>
    <property type="match status" value="1"/>
</dbReference>
<keyword evidence="8" id="KW-0695">RNA-directed DNA polymerase</keyword>
<dbReference type="InterPro" id="IPR036397">
    <property type="entry name" value="RNaseH_sf"/>
</dbReference>
<keyword evidence="6" id="KW-0255">Endonuclease</keyword>
<evidence type="ECO:0000256" key="10">
    <source>
        <dbReference type="SAM" id="MobiDB-lite"/>
    </source>
</evidence>
<sequence>MQVTETLVGKWARTTGEGPPVVQDRVSQEKQMPVSSTVSPEITIKETVTDASLAVSEVQYLPPKDQSRLVGLVGKRCMVSCFMDNHPVKVLWDTGAQSSIVNDPWRLKHLPHSVIRPISELLEEETLTVLAANDTPIPYIGWIEVSFRLDSDPHRVSDLQVPILVSSDGAVASDPIIGYNVIEAVINRNEGKTKGGRKQLAHKVSKAFAITVKTAQNVVKLMQDSGCDPETGVARTGGKRVPLPANQVTIIYIRAHVGSQARGQNMLFSPDMLNPPPEGVIFNEVLVRIPGRKVPYIPVPITNTTDHTVYLDRHKVVGHLESVKTVYSAAIQHRENEPAPSKIDNTEFKSEETPGTAQPADKGDERPKLWDPPVDLKHLTETQQKAAKKVLREECQAFALNGDDVGSIPSLKMHITLHDTSPVQKTYMSVPKPLHNEVKEYLQDLLNKGWITPSRSPYSSPVVCVRKKDGSLRLCCDFRELNRKSVPDRHPIPRIQDMLDTLGGSSWFSVLDQGKAYHQGFLDKESRPLTAFITPWGLYEWVRIPFGLSAAPAEFQRSMEHCLAGLRDTICLPYLDDNLVHSSSFEEHLEHVRLVLQRYQEHGVKLTPRKCELFKRSVRFLGKLVTGEGYTMDPAEVAPVKALKERTPTTVGDLRQMLGFLSYYRPFIPNFSCRAKSLYNLLTVYNPEKPPPDPKSQTERHTKTRKTKKGHLPSRTPIQWTSSHQEVLNQLIDALTEPPVLGYPDFAQPFVLHCDASQDGLGAVLYQRQQGKMRVIAYGSRTLSQSEKNYHSGKLEFLALKWAICERFRDYLYHASSFVVYTDNNPLTYVLTTAKLNATGQRWVAELADYNFTIRYRPGKNNSDADGLSRMPLNIEDYMNNCTAEVTQEAIGASIESVTVERKDPCQGIGVVNISALSLVEDCGGGSTGQPLAPAQIRKAQEEDEILSRVLWYKNQNRRPSRTEVKAEHPAVATLLKQWRKICVDEDGVLRRRTSQREQLVTPKAYHPLVFKELHQDMGHLGVERTLDLIRDRFYWPRMHQDVEHFVTKVCECLKKKKPSRQTRAPLTPIQTTYPFQLVSIDFLHLDKCKHGYEYILVVMDHFTRFAQAYATRNKSAKTVADKVFNDFALKFGFPSKLHHDMGGEFENRLMARLKELSGVQGSHTTPYHPQGNGQVERFNRTLLSMLRTLEEKEKEDWKESLAKVVHAYNCTKNETTGYAPYHLIFGRSPRLPIDLLLNLKRDEAHGSYEDYVSHWKRRMQEAYQIAARNADKGAARGKAHYDKKVQGRDLQTDDRVLIRNLTPRGGPGKIKSYWENQVYKVKERKGDNSPVYQVSPENGNGRDRVVHRNLLLPCDHLPLELPSVKPQRDSQGPAKKKRGPHRKQLQQPESDSNSGDDCEGTYQWHQGTSRGDQQKKPALNPHAEPFWSRQRLQHQSEEDVPLQRQSEEDVPLQRQSEEDVPLQRQSEEDVPLQRQPEEDLPLQRQSEEDLPLQLHRPVVASDGHSSEEVDTPDSDNDLPQVRQRPERLKQRPVVLSYDTLGQPSLVQRDCKVTETQVTETKTLWRPW</sequence>
<reference evidence="13" key="2">
    <citation type="submission" date="2025-09" db="UniProtKB">
        <authorList>
            <consortium name="Ensembl"/>
        </authorList>
    </citation>
    <scope>IDENTIFICATION</scope>
</reference>
<evidence type="ECO:0000256" key="7">
    <source>
        <dbReference type="ARBA" id="ARBA00022801"/>
    </source>
</evidence>
<evidence type="ECO:0000256" key="3">
    <source>
        <dbReference type="ARBA" id="ARBA00022679"/>
    </source>
</evidence>
<dbReference type="FunFam" id="1.10.340.70:FF:000001">
    <property type="entry name" value="Retrovirus-related Pol polyprotein from transposon gypsy-like Protein"/>
    <property type="match status" value="1"/>
</dbReference>
<dbReference type="SUPFAM" id="SSF53098">
    <property type="entry name" value="Ribonuclease H-like"/>
    <property type="match status" value="1"/>
</dbReference>
<dbReference type="Pfam" id="PF00078">
    <property type="entry name" value="RVT_1"/>
    <property type="match status" value="1"/>
</dbReference>
<evidence type="ECO:0000259" key="12">
    <source>
        <dbReference type="PROSITE" id="PS50994"/>
    </source>
</evidence>
<evidence type="ECO:0000256" key="4">
    <source>
        <dbReference type="ARBA" id="ARBA00022695"/>
    </source>
</evidence>
<dbReference type="InterPro" id="IPR000477">
    <property type="entry name" value="RT_dom"/>
</dbReference>
<dbReference type="FunFam" id="3.30.420.10:FF:000032">
    <property type="entry name" value="Retrovirus-related Pol polyprotein from transposon 297-like Protein"/>
    <property type="match status" value="1"/>
</dbReference>
<reference evidence="13" key="1">
    <citation type="submission" date="2025-08" db="UniProtKB">
        <authorList>
            <consortium name="Ensembl"/>
        </authorList>
    </citation>
    <scope>IDENTIFICATION</scope>
</reference>
<dbReference type="InterPro" id="IPR050951">
    <property type="entry name" value="Retrovirus_Pol_polyprotein"/>
</dbReference>
<evidence type="ECO:0000256" key="6">
    <source>
        <dbReference type="ARBA" id="ARBA00022759"/>
    </source>
</evidence>
<evidence type="ECO:0000259" key="11">
    <source>
        <dbReference type="PROSITE" id="PS50878"/>
    </source>
</evidence>
<dbReference type="Ensembl" id="ENSDLAT00005071829.1">
    <property type="protein sequence ID" value="ENSDLAP00005077425.1"/>
    <property type="gene ID" value="ENSDLAG00005029031.1"/>
</dbReference>
<dbReference type="PANTHER" id="PTHR37984:SF15">
    <property type="entry name" value="INTEGRASE CATALYTIC DOMAIN-CONTAINING PROTEIN"/>
    <property type="match status" value="1"/>
</dbReference>
<accession>A0A8P4K993</accession>
<comment type="similarity">
    <text evidence="1">Belongs to the beta type-B retroviral polymerase family. HERV class-II K(HML-2) pol subfamily.</text>
</comment>
<protein>
    <recommendedName>
        <fullName evidence="9">Gypsy retrotransposon integrase-like protein 1</fullName>
        <ecNumber evidence="2">3.1.26.4</ecNumber>
    </recommendedName>
</protein>
<name>A0A8P4K993_DICLA</name>
<dbReference type="GeneTree" id="ENSGT01100000263500"/>
<dbReference type="SUPFAM" id="SSF56672">
    <property type="entry name" value="DNA/RNA polymerases"/>
    <property type="match status" value="1"/>
</dbReference>
<dbReference type="CDD" id="cd01647">
    <property type="entry name" value="RT_LTR"/>
    <property type="match status" value="1"/>
</dbReference>
<feature type="domain" description="Reverse transcriptase" evidence="11">
    <location>
        <begin position="446"/>
        <end position="625"/>
    </location>
</feature>